<dbReference type="Gene3D" id="2.70.98.30">
    <property type="entry name" value="Golgi alpha-mannosidase II, domain 4"/>
    <property type="match status" value="1"/>
</dbReference>
<dbReference type="GO" id="GO:0004559">
    <property type="term" value="F:alpha-mannosidase activity"/>
    <property type="evidence" value="ECO:0007669"/>
    <property type="project" value="InterPro"/>
</dbReference>
<proteinExistence type="predicted"/>
<evidence type="ECO:0000256" key="2">
    <source>
        <dbReference type="ARBA" id="ARBA00022801"/>
    </source>
</evidence>
<dbReference type="PANTHER" id="PTHR46017">
    <property type="entry name" value="ALPHA-MANNOSIDASE 2C1"/>
    <property type="match status" value="1"/>
</dbReference>
<dbReference type="AlphaFoldDB" id="A0A1X2ZZP9"/>
<reference evidence="4 5" key="1">
    <citation type="journal article" date="2016" name="Sci. Rep.">
        <title>Evaluation of genetic diversity among strains of the human gut commensal Bifidobacterium adolescentis.</title>
        <authorList>
            <person name="Duranti S."/>
            <person name="Milani C."/>
            <person name="Lugli G.A."/>
            <person name="Mancabelli L."/>
            <person name="Turroni F."/>
            <person name="Ferrario C."/>
            <person name="Mangifesta M."/>
            <person name="Viappiani A."/>
            <person name="Sanchez B."/>
            <person name="Margolles A."/>
            <person name="van Sinderen D."/>
            <person name="Ventura M."/>
        </authorList>
    </citation>
    <scope>NUCLEOTIDE SEQUENCE [LARGE SCALE GENOMIC DNA]</scope>
    <source>
        <strain evidence="4 5">AL46-7</strain>
    </source>
</reference>
<name>A0A1X2ZZP9_BIFAD</name>
<dbReference type="GO" id="GO:0006013">
    <property type="term" value="P:mannose metabolic process"/>
    <property type="evidence" value="ECO:0007669"/>
    <property type="project" value="InterPro"/>
</dbReference>
<dbReference type="Pfam" id="PF17677">
    <property type="entry name" value="Glyco_hydro38C2"/>
    <property type="match status" value="1"/>
</dbReference>
<sequence length="815" mass="89359">MVPGGTIWGTTWFEVRGRIDRESVKGRAVELVVDLGWKRHRGPGFQAEGLCYRPDGSVIKAVNPDNCWIPLIDANGVAKVELDDAGRFTVYVEAASNPLVEADLPFAPMNLGERADGRPSDYVLTTMDVCAFNQNVFDYLMDLETVTSLMRELKDDDPRYWQLAKALQRSLNTYDERDIAGTLEPAKEKLAGVLSEPAYSSVIHDKDLSRNAILLYGYSDGGGGPTREMVARIRRDHDLAGTPSIDFGTPDELFDRVRHDIVDEAPDETPVFKGELYLELHRATLTSQQEMKRGCRREENLLRTTEYLCAAASVFNPEYRYPREELDGIWKTLLLNQFHDILPGSAIAWVHRQARADYVRDIARLRDIAAEAGASIASARDDADMRSNAAIVPYTAKNGDSWIARTAAVGTQDDDANGTDAVADESTIATTCDDGRIILDNGLLRAIIAPDGTVRSLIDLDNGHELVPDGSGIGHYELLRDEPYEWDAWDIQRDAFLSAEGIDDSHVERVTETKRGGATVHVSSTTDGVSINTCITLRLKSKSLEFRTKVDWRASERFLKVDIPMAIQADRAQYECQYGMVERPIQKNTRSDEAKYESCTHRFVRVADAGYAAAVVNASTYGSDVSPIHRNTASGPVRGTMIRLSLLSSPLYPDPNTDKGVHEFAWNVVADASMPAVLDEANRLNAAVLPAVPAFDPLAQLNPVDGVMVLDWVKLADDGSGDLILRVYEAVGGEAHARLAVNAALGKATVRECSIMEDARLDAELPAAFADGDPSVARTAQGAMLSLHPFQLATLRVSCGSDGGNTDGNESRSLR</sequence>
<dbReference type="InterPro" id="IPR028995">
    <property type="entry name" value="Glyco_hydro_57/38_cen_sf"/>
</dbReference>
<dbReference type="SUPFAM" id="SSF88688">
    <property type="entry name" value="Families 57/38 glycoside transferase middle domain"/>
    <property type="match status" value="1"/>
</dbReference>
<dbReference type="SUPFAM" id="SSF74650">
    <property type="entry name" value="Galactose mutarotase-like"/>
    <property type="match status" value="1"/>
</dbReference>
<organism evidence="4 5">
    <name type="scientific">Bifidobacterium adolescentis</name>
    <dbReference type="NCBI Taxonomy" id="1680"/>
    <lineage>
        <taxon>Bacteria</taxon>
        <taxon>Bacillati</taxon>
        <taxon>Actinomycetota</taxon>
        <taxon>Actinomycetes</taxon>
        <taxon>Bifidobacteriales</taxon>
        <taxon>Bifidobacteriaceae</taxon>
        <taxon>Bifidobacterium</taxon>
    </lineage>
</organism>
<accession>A0A1X2ZZP9</accession>
<dbReference type="PANTHER" id="PTHR46017:SF1">
    <property type="entry name" value="ALPHA-MANNOSIDASE 2C1"/>
    <property type="match status" value="1"/>
</dbReference>
<dbReference type="GO" id="GO:0046872">
    <property type="term" value="F:metal ion binding"/>
    <property type="evidence" value="ECO:0007669"/>
    <property type="project" value="UniProtKB-KW"/>
</dbReference>
<dbReference type="InterPro" id="IPR054723">
    <property type="entry name" value="Ams1-like_N"/>
</dbReference>
<gene>
    <name evidence="4" type="ORF">AL0467_1530</name>
</gene>
<dbReference type="FunFam" id="1.20.1270.50:FF:000004">
    <property type="entry name" value="alpha-mannosidase 2C1 isoform X1"/>
    <property type="match status" value="1"/>
</dbReference>
<evidence type="ECO:0000313" key="4">
    <source>
        <dbReference type="EMBL" id="OSG99897.1"/>
    </source>
</evidence>
<comment type="caution">
    <text evidence="4">The sequence shown here is derived from an EMBL/GenBank/DDBJ whole genome shotgun (WGS) entry which is preliminary data.</text>
</comment>
<feature type="domain" description="Glycoside hydrolase family 38 central" evidence="3">
    <location>
        <begin position="279"/>
        <end position="358"/>
    </location>
</feature>
<dbReference type="InterPro" id="IPR041147">
    <property type="entry name" value="GH38_C"/>
</dbReference>
<dbReference type="Proteomes" id="UP000193208">
    <property type="component" value="Unassembled WGS sequence"/>
</dbReference>
<dbReference type="InterPro" id="IPR037094">
    <property type="entry name" value="Glyco_hydro_38_cen_sf"/>
</dbReference>
<dbReference type="Pfam" id="PF09261">
    <property type="entry name" value="Alpha-mann_mid"/>
    <property type="match status" value="1"/>
</dbReference>
<dbReference type="EMBL" id="LNKI01000005">
    <property type="protein sequence ID" value="OSG99897.1"/>
    <property type="molecule type" value="Genomic_DNA"/>
</dbReference>
<dbReference type="InterPro" id="IPR011682">
    <property type="entry name" value="Glyco_hydro_38_C"/>
</dbReference>
<dbReference type="Pfam" id="PF01074">
    <property type="entry name" value="Glyco_hydro_38N"/>
    <property type="match status" value="1"/>
</dbReference>
<dbReference type="Gene3D" id="1.20.1270.50">
    <property type="entry name" value="Glycoside hydrolase family 38, central domain"/>
    <property type="match status" value="1"/>
</dbReference>
<dbReference type="InterPro" id="IPR015341">
    <property type="entry name" value="Glyco_hydro_38_cen"/>
</dbReference>
<evidence type="ECO:0000313" key="5">
    <source>
        <dbReference type="Proteomes" id="UP000193208"/>
    </source>
</evidence>
<dbReference type="Pfam" id="PF07748">
    <property type="entry name" value="Glyco_hydro_38C"/>
    <property type="match status" value="1"/>
</dbReference>
<dbReference type="SMART" id="SM00872">
    <property type="entry name" value="Alpha-mann_mid"/>
    <property type="match status" value="1"/>
</dbReference>
<dbReference type="GO" id="GO:0009313">
    <property type="term" value="P:oligosaccharide catabolic process"/>
    <property type="evidence" value="ECO:0007669"/>
    <property type="project" value="TreeGrafter"/>
</dbReference>
<evidence type="ECO:0000259" key="3">
    <source>
        <dbReference type="SMART" id="SM00872"/>
    </source>
</evidence>
<dbReference type="InterPro" id="IPR011013">
    <property type="entry name" value="Gal_mutarotase_sf_dom"/>
</dbReference>
<keyword evidence="2" id="KW-0378">Hydrolase</keyword>
<protein>
    <submittedName>
        <fullName evidence="4">Alpha-mannosidase</fullName>
    </submittedName>
</protein>
<dbReference type="GO" id="GO:0030246">
    <property type="term" value="F:carbohydrate binding"/>
    <property type="evidence" value="ECO:0007669"/>
    <property type="project" value="InterPro"/>
</dbReference>
<evidence type="ECO:0000256" key="1">
    <source>
        <dbReference type="ARBA" id="ARBA00022723"/>
    </source>
</evidence>
<dbReference type="Pfam" id="PF22907">
    <property type="entry name" value="Ams1-like_1st"/>
    <property type="match status" value="1"/>
</dbReference>
<dbReference type="InterPro" id="IPR000602">
    <property type="entry name" value="Glyco_hydro_38_N"/>
</dbReference>
<keyword evidence="1" id="KW-0479">Metal-binding</keyword>